<dbReference type="Pfam" id="PF17937">
    <property type="entry name" value="TetR_C_28"/>
    <property type="match status" value="1"/>
</dbReference>
<dbReference type="InterPro" id="IPR009057">
    <property type="entry name" value="Homeodomain-like_sf"/>
</dbReference>
<proteinExistence type="predicted"/>
<evidence type="ECO:0000313" key="4">
    <source>
        <dbReference type="EMBL" id="OOP67363.1"/>
    </source>
</evidence>
<evidence type="ECO:0000256" key="1">
    <source>
        <dbReference type="ARBA" id="ARBA00023125"/>
    </source>
</evidence>
<feature type="domain" description="HTH tetR-type" evidence="3">
    <location>
        <begin position="6"/>
        <end position="66"/>
    </location>
</feature>
<dbReference type="SUPFAM" id="SSF46689">
    <property type="entry name" value="Homeodomain-like"/>
    <property type="match status" value="1"/>
</dbReference>
<evidence type="ECO:0000259" key="3">
    <source>
        <dbReference type="PROSITE" id="PS50977"/>
    </source>
</evidence>
<organism evidence="4 5">
    <name type="scientific">Heyndrickxia oleronia</name>
    <dbReference type="NCBI Taxonomy" id="38875"/>
    <lineage>
        <taxon>Bacteria</taxon>
        <taxon>Bacillati</taxon>
        <taxon>Bacillota</taxon>
        <taxon>Bacilli</taxon>
        <taxon>Bacillales</taxon>
        <taxon>Bacillaceae</taxon>
        <taxon>Heyndrickxia</taxon>
    </lineage>
</organism>
<dbReference type="Pfam" id="PF00440">
    <property type="entry name" value="TetR_N"/>
    <property type="match status" value="1"/>
</dbReference>
<dbReference type="InterPro" id="IPR041479">
    <property type="entry name" value="TetR_CgmR_C"/>
</dbReference>
<dbReference type="Gene3D" id="1.10.357.10">
    <property type="entry name" value="Tetracycline Repressor, domain 2"/>
    <property type="match status" value="1"/>
</dbReference>
<dbReference type="Proteomes" id="UP000189761">
    <property type="component" value="Unassembled WGS sequence"/>
</dbReference>
<evidence type="ECO:0000256" key="2">
    <source>
        <dbReference type="PROSITE-ProRule" id="PRU00335"/>
    </source>
</evidence>
<dbReference type="GO" id="GO:0003677">
    <property type="term" value="F:DNA binding"/>
    <property type="evidence" value="ECO:0007669"/>
    <property type="project" value="UniProtKB-UniRule"/>
</dbReference>
<sequence length="179" mass="20442">MSLKAIKKRQLILNTAIQYILENDLNSLTLDGIAQKASISKGGLLYHFKNKNELQLAVAEEIINEFLEAYETIVEHEKGAGKHIRAFILASQRDLHAGARFNVAIQIMQNSNTNITQMYECLMNDLLRENDIDASTVQLIRLTIDGLYYSRLLNILPVSDRVTDEVIEKLLQMTRKEEH</sequence>
<dbReference type="PANTHER" id="PTHR30328:SF54">
    <property type="entry name" value="HTH-TYPE TRANSCRIPTIONAL REPRESSOR SCO4008"/>
    <property type="match status" value="1"/>
</dbReference>
<dbReference type="RefSeq" id="WP_078110705.1">
    <property type="nucleotide sequence ID" value="NZ_CP065424.1"/>
</dbReference>
<dbReference type="InterPro" id="IPR001647">
    <property type="entry name" value="HTH_TetR"/>
</dbReference>
<dbReference type="InterPro" id="IPR050109">
    <property type="entry name" value="HTH-type_TetR-like_transc_reg"/>
</dbReference>
<gene>
    <name evidence="4" type="ORF">BWZ43_16180</name>
</gene>
<dbReference type="PRINTS" id="PR00455">
    <property type="entry name" value="HTHTETR"/>
</dbReference>
<name>A0A8E2I9G9_9BACI</name>
<dbReference type="EMBL" id="MTLA01000202">
    <property type="protein sequence ID" value="OOP67363.1"/>
    <property type="molecule type" value="Genomic_DNA"/>
</dbReference>
<dbReference type="PANTHER" id="PTHR30328">
    <property type="entry name" value="TRANSCRIPTIONAL REPRESSOR"/>
    <property type="match status" value="1"/>
</dbReference>
<evidence type="ECO:0000313" key="5">
    <source>
        <dbReference type="Proteomes" id="UP000189761"/>
    </source>
</evidence>
<keyword evidence="1 2" id="KW-0238">DNA-binding</keyword>
<feature type="DNA-binding region" description="H-T-H motif" evidence="2">
    <location>
        <begin position="29"/>
        <end position="48"/>
    </location>
</feature>
<reference evidence="4 5" key="1">
    <citation type="submission" date="2017-01" db="EMBL/GenBank/DDBJ databases">
        <title>Draft genome sequence of Bacillus oleronius.</title>
        <authorList>
            <person name="Allam M."/>
        </authorList>
    </citation>
    <scope>NUCLEOTIDE SEQUENCE [LARGE SCALE GENOMIC DNA]</scope>
    <source>
        <strain evidence="4 5">DSM 9356</strain>
    </source>
</reference>
<comment type="caution">
    <text evidence="4">The sequence shown here is derived from an EMBL/GenBank/DDBJ whole genome shotgun (WGS) entry which is preliminary data.</text>
</comment>
<dbReference type="AlphaFoldDB" id="A0A8E2I9G9"/>
<dbReference type="PROSITE" id="PS50977">
    <property type="entry name" value="HTH_TETR_2"/>
    <property type="match status" value="1"/>
</dbReference>
<accession>A0A8E2I9G9</accession>
<dbReference type="GO" id="GO:0006355">
    <property type="term" value="P:regulation of DNA-templated transcription"/>
    <property type="evidence" value="ECO:0007669"/>
    <property type="project" value="UniProtKB-ARBA"/>
</dbReference>
<keyword evidence="5" id="KW-1185">Reference proteome</keyword>
<protein>
    <recommendedName>
        <fullName evidence="3">HTH tetR-type domain-containing protein</fullName>
    </recommendedName>
</protein>